<evidence type="ECO:0000256" key="1">
    <source>
        <dbReference type="ARBA" id="ARBA00006438"/>
    </source>
</evidence>
<comment type="similarity">
    <text evidence="1">Belongs to the CCDC22 family.</text>
</comment>
<evidence type="ECO:0000313" key="5">
    <source>
        <dbReference type="EMBL" id="KAB5521249.1"/>
    </source>
</evidence>
<dbReference type="GO" id="GO:0097602">
    <property type="term" value="F:cullin family protein binding"/>
    <property type="evidence" value="ECO:0007669"/>
    <property type="project" value="TreeGrafter"/>
</dbReference>
<evidence type="ECO:0000313" key="6">
    <source>
        <dbReference type="Proteomes" id="UP000326939"/>
    </source>
</evidence>
<evidence type="ECO:0008006" key="7">
    <source>
        <dbReference type="Google" id="ProtNLM"/>
    </source>
</evidence>
<feature type="coiled-coil region" evidence="2">
    <location>
        <begin position="461"/>
        <end position="505"/>
    </location>
</feature>
<dbReference type="PANTHER" id="PTHR15668">
    <property type="entry name" value="JM1 PROTEIN"/>
    <property type="match status" value="1"/>
</dbReference>
<proteinExistence type="inferred from homology"/>
<protein>
    <recommendedName>
        <fullName evidence="7">Coiled-coil domain-containing protein 22 homolog</fullName>
    </recommendedName>
</protein>
<keyword evidence="6" id="KW-1185">Reference proteome</keyword>
<organism evidence="5 6">
    <name type="scientific">Salix brachista</name>
    <dbReference type="NCBI Taxonomy" id="2182728"/>
    <lineage>
        <taxon>Eukaryota</taxon>
        <taxon>Viridiplantae</taxon>
        <taxon>Streptophyta</taxon>
        <taxon>Embryophyta</taxon>
        <taxon>Tracheophyta</taxon>
        <taxon>Spermatophyta</taxon>
        <taxon>Magnoliopsida</taxon>
        <taxon>eudicotyledons</taxon>
        <taxon>Gunneridae</taxon>
        <taxon>Pentapetalae</taxon>
        <taxon>rosids</taxon>
        <taxon>fabids</taxon>
        <taxon>Malpighiales</taxon>
        <taxon>Salicaceae</taxon>
        <taxon>Saliceae</taxon>
        <taxon>Salix</taxon>
    </lineage>
</organism>
<evidence type="ECO:0000259" key="3">
    <source>
        <dbReference type="Pfam" id="PF05667"/>
    </source>
</evidence>
<comment type="caution">
    <text evidence="5">The sequence shown here is derived from an EMBL/GenBank/DDBJ whole genome shotgun (WGS) entry which is preliminary data.</text>
</comment>
<dbReference type="InterPro" id="IPR008530">
    <property type="entry name" value="CCDC22"/>
</dbReference>
<feature type="domain" description="CCDC22 coiled-coil" evidence="3">
    <location>
        <begin position="204"/>
        <end position="479"/>
    </location>
</feature>
<dbReference type="Pfam" id="PF05667">
    <property type="entry name" value="CCDC22_CC"/>
    <property type="match status" value="1"/>
</dbReference>
<feature type="domain" description="CCDC22 N-terminal" evidence="4">
    <location>
        <begin position="7"/>
        <end position="109"/>
    </location>
</feature>
<gene>
    <name evidence="5" type="ORF">DKX38_025568</name>
</gene>
<reference evidence="6" key="1">
    <citation type="journal article" date="2019" name="Gigascience">
        <title>De novo genome assembly of the endangered Acer yangbiense, a plant species with extremely small populations endemic to Yunnan Province, China.</title>
        <authorList>
            <person name="Yang J."/>
            <person name="Wariss H.M."/>
            <person name="Tao L."/>
            <person name="Zhang R."/>
            <person name="Yun Q."/>
            <person name="Hollingsworth P."/>
            <person name="Dao Z."/>
            <person name="Luo G."/>
            <person name="Guo H."/>
            <person name="Ma Y."/>
            <person name="Sun W."/>
        </authorList>
    </citation>
    <scope>NUCLEOTIDE SEQUENCE [LARGE SCALE GENOMIC DNA]</scope>
    <source>
        <strain evidence="6">cv. br00</strain>
    </source>
</reference>
<keyword evidence="2" id="KW-0175">Coiled coil</keyword>
<dbReference type="InterPro" id="IPR048349">
    <property type="entry name" value="CCDC22_N"/>
</dbReference>
<sequence>MEESESRKQTLLNSLEIAGISIPDNVTSIGDLSPETFVSICAQCVNLIDQTASLPTTLPDTAVDKLKMCADMGLAIKRLGFIGDMSYIKLLYPSEDDLHKLTRFLLERLTESSRPVQIAEVKGVNARGKTKEDGSNIGGRLDLNHQREKLEDPSLHNAVPEAEDIPFIGLRRQNLGKVKLPAFATGELFDQEEKSGRDLFGNEETVAAGDDKDVQKVISIKEQPSMVIFETSETENELRNQEKVLTEEVTAKTSELQHLEEELELLKAAAEMAFDDQNSFDFCFEQLKEKVDAKRSNITELKSQWDAFRKPLEDKKRNLEESLYANIPDSQEKLLKLRELEHEKQLVLSEITKREEEHSKLSADLEKQPKLPSRTSYVERIKEIAKNSQKQDADIKRILKETRELQLESNSIQERLHRTYAVLDEIVFREAKRDPVGRNAYRLLTSLHDCFEKISGKTLTTDRISREMTELEKKLQSMASRSLNVDKLRADLDAIVKENECIELRLAENP</sequence>
<accession>A0A5N5JPV7</accession>
<dbReference type="AlphaFoldDB" id="A0A5N5JPV7"/>
<feature type="coiled-coil region" evidence="2">
    <location>
        <begin position="242"/>
        <end position="304"/>
    </location>
</feature>
<dbReference type="InterPro" id="IPR048348">
    <property type="entry name" value="CCDC22_CC"/>
</dbReference>
<evidence type="ECO:0000259" key="4">
    <source>
        <dbReference type="Pfam" id="PF21674"/>
    </source>
</evidence>
<evidence type="ECO:0000256" key="2">
    <source>
        <dbReference type="SAM" id="Coils"/>
    </source>
</evidence>
<name>A0A5N5JPV7_9ROSI</name>
<dbReference type="EMBL" id="VDCV01000016">
    <property type="protein sequence ID" value="KAB5521249.1"/>
    <property type="molecule type" value="Genomic_DNA"/>
</dbReference>
<dbReference type="GO" id="GO:2000060">
    <property type="term" value="P:positive regulation of ubiquitin-dependent protein catabolic process"/>
    <property type="evidence" value="ECO:0007669"/>
    <property type="project" value="TreeGrafter"/>
</dbReference>
<dbReference type="PANTHER" id="PTHR15668:SF4">
    <property type="entry name" value="COILED-COIL DOMAIN-CONTAINING PROTEIN 22"/>
    <property type="match status" value="1"/>
</dbReference>
<dbReference type="Proteomes" id="UP000326939">
    <property type="component" value="Chromosome 16"/>
</dbReference>
<dbReference type="Pfam" id="PF21674">
    <property type="entry name" value="CCDC22_N"/>
    <property type="match status" value="1"/>
</dbReference>